<evidence type="ECO:0000256" key="1">
    <source>
        <dbReference type="ARBA" id="ARBA00010396"/>
    </source>
</evidence>
<accession>A0A7Y4H4E7</accession>
<dbReference type="EMBL" id="JAAVLW010000004">
    <property type="protein sequence ID" value="NOJ47440.1"/>
    <property type="molecule type" value="Genomic_DNA"/>
</dbReference>
<feature type="region of interest" description="Disordered" evidence="7">
    <location>
        <begin position="344"/>
        <end position="382"/>
    </location>
</feature>
<evidence type="ECO:0000313" key="8">
    <source>
        <dbReference type="EMBL" id="NOJ47440.1"/>
    </source>
</evidence>
<evidence type="ECO:0000256" key="3">
    <source>
        <dbReference type="ARBA" id="ARBA00022603"/>
    </source>
</evidence>
<dbReference type="InterPro" id="IPR023397">
    <property type="entry name" value="SAM-dep_MeTrfase_MraW_recog"/>
</dbReference>
<feature type="binding site" evidence="6">
    <location>
        <position position="142"/>
    </location>
    <ligand>
        <name>S-adenosyl-L-methionine</name>
        <dbReference type="ChEBI" id="CHEBI:59789"/>
    </ligand>
</feature>
<evidence type="ECO:0000256" key="7">
    <source>
        <dbReference type="SAM" id="MobiDB-lite"/>
    </source>
</evidence>
<sequence>MATQQIPSGDERARGRAGNGNRAEPRPVGRTNPAKRRDLRRHGLLRVQFSHHRLGNAGRWRMSPAAPRHIPVLGREAVEMLDPRDGGIYVDATFGAGGYSRAILAVAGTRVIGIDRDRTAITGGFDLVEQSDGRLTLVEDRFSNLAEICAAQGAPLVDGVVMDVGVSSMQLDQPERGFSFRLGGPLDMRMGHDGPTAADVVAKASEADLARIIYVFGEERHSRSVARAIVAARKEAPITTTQALADIVGRVVRSKPNEIHPATRTFQALRIFVNAELDELHLALSAAERVLKPGGRLAVVSFHSLEDRIVKDFLNARGKAVGGSRHLPEVAQVPPSFQILTKRPVAPSEAEVSTNPRARSAKLRAAERTAAPAHPPGRLPAWPVLADVMGGG</sequence>
<keyword evidence="6" id="KW-0963">Cytoplasm</keyword>
<dbReference type="Proteomes" id="UP000528734">
    <property type="component" value="Unassembled WGS sequence"/>
</dbReference>
<feature type="binding site" evidence="6">
    <location>
        <position position="170"/>
    </location>
    <ligand>
        <name>S-adenosyl-L-methionine</name>
        <dbReference type="ChEBI" id="CHEBI:59789"/>
    </ligand>
</feature>
<evidence type="ECO:0000256" key="5">
    <source>
        <dbReference type="ARBA" id="ARBA00022691"/>
    </source>
</evidence>
<comment type="caution">
    <text evidence="8">The sequence shown here is derived from an EMBL/GenBank/DDBJ whole genome shotgun (WGS) entry which is preliminary data.</text>
</comment>
<dbReference type="GO" id="GO:0071424">
    <property type="term" value="F:rRNA (cytosine-N4-)-methyltransferase activity"/>
    <property type="evidence" value="ECO:0007669"/>
    <property type="project" value="UniProtKB-UniRule"/>
</dbReference>
<dbReference type="FunFam" id="1.10.150.170:FF:000003">
    <property type="entry name" value="Ribosomal RNA small subunit methyltransferase H"/>
    <property type="match status" value="1"/>
</dbReference>
<keyword evidence="5 6" id="KW-0949">S-adenosyl-L-methionine</keyword>
<dbReference type="Gene3D" id="1.10.150.170">
    <property type="entry name" value="Putative methyltransferase TM0872, insert domain"/>
    <property type="match status" value="1"/>
</dbReference>
<dbReference type="SUPFAM" id="SSF81799">
    <property type="entry name" value="Putative methyltransferase TM0872, insert domain"/>
    <property type="match status" value="1"/>
</dbReference>
<dbReference type="NCBIfam" id="TIGR00006">
    <property type="entry name" value="16S rRNA (cytosine(1402)-N(4))-methyltransferase RsmH"/>
    <property type="match status" value="1"/>
</dbReference>
<reference evidence="8 9" key="1">
    <citation type="submission" date="2020-03" db="EMBL/GenBank/DDBJ databases">
        <title>Bradyrhizobium diversity isolated from nodules of Muelleranthus trifoliolatus.</title>
        <authorList>
            <person name="Klepa M."/>
            <person name="Helene L."/>
            <person name="Hungria M."/>
        </authorList>
    </citation>
    <scope>NUCLEOTIDE SEQUENCE [LARGE SCALE GENOMIC DNA]</scope>
    <source>
        <strain evidence="8 9">WSM 1744</strain>
    </source>
</reference>
<evidence type="ECO:0000256" key="2">
    <source>
        <dbReference type="ARBA" id="ARBA00022552"/>
    </source>
</evidence>
<dbReference type="EC" id="2.1.1.199" evidence="6"/>
<dbReference type="AlphaFoldDB" id="A0A7Y4H4E7"/>
<dbReference type="PANTHER" id="PTHR11265:SF0">
    <property type="entry name" value="12S RRNA N4-METHYLCYTIDINE METHYLTRANSFERASE"/>
    <property type="match status" value="1"/>
</dbReference>
<feature type="binding site" evidence="6">
    <location>
        <position position="115"/>
    </location>
    <ligand>
        <name>S-adenosyl-L-methionine</name>
        <dbReference type="ChEBI" id="CHEBI:59789"/>
    </ligand>
</feature>
<gene>
    <name evidence="6 8" type="primary">rsmH</name>
    <name evidence="8" type="ORF">HCN50_14475</name>
</gene>
<evidence type="ECO:0000256" key="4">
    <source>
        <dbReference type="ARBA" id="ARBA00022679"/>
    </source>
</evidence>
<dbReference type="GO" id="GO:0005737">
    <property type="term" value="C:cytoplasm"/>
    <property type="evidence" value="ECO:0007669"/>
    <property type="project" value="UniProtKB-SubCell"/>
</dbReference>
<keyword evidence="9" id="KW-1185">Reference proteome</keyword>
<feature type="region of interest" description="Disordered" evidence="7">
    <location>
        <begin position="1"/>
        <end position="41"/>
    </location>
</feature>
<keyword evidence="2 6" id="KW-0698">rRNA processing</keyword>
<feature type="binding site" evidence="6">
    <location>
        <position position="163"/>
    </location>
    <ligand>
        <name>S-adenosyl-L-methionine</name>
        <dbReference type="ChEBI" id="CHEBI:59789"/>
    </ligand>
</feature>
<organism evidence="8 9">
    <name type="scientific">Bradyrhizobium archetypum</name>
    <dbReference type="NCBI Taxonomy" id="2721160"/>
    <lineage>
        <taxon>Bacteria</taxon>
        <taxon>Pseudomonadati</taxon>
        <taxon>Pseudomonadota</taxon>
        <taxon>Alphaproteobacteria</taxon>
        <taxon>Hyphomicrobiales</taxon>
        <taxon>Nitrobacteraceae</taxon>
        <taxon>Bradyrhizobium</taxon>
    </lineage>
</organism>
<protein>
    <recommendedName>
        <fullName evidence="6">Ribosomal RNA small subunit methyltransferase H</fullName>
        <ecNumber evidence="6">2.1.1.199</ecNumber>
    </recommendedName>
    <alternativeName>
        <fullName evidence="6">16S rRNA m(4)C1402 methyltransferase</fullName>
    </alternativeName>
    <alternativeName>
        <fullName evidence="6">rRNA (cytosine-N(4)-)-methyltransferase RsmH</fullName>
    </alternativeName>
</protein>
<feature type="binding site" evidence="6">
    <location>
        <begin position="97"/>
        <end position="99"/>
    </location>
    <ligand>
        <name>S-adenosyl-L-methionine</name>
        <dbReference type="ChEBI" id="CHEBI:59789"/>
    </ligand>
</feature>
<dbReference type="InterPro" id="IPR029063">
    <property type="entry name" value="SAM-dependent_MTases_sf"/>
</dbReference>
<dbReference type="GO" id="GO:0070475">
    <property type="term" value="P:rRNA base methylation"/>
    <property type="evidence" value="ECO:0007669"/>
    <property type="project" value="UniProtKB-UniRule"/>
</dbReference>
<dbReference type="Gene3D" id="3.40.50.150">
    <property type="entry name" value="Vaccinia Virus protein VP39"/>
    <property type="match status" value="1"/>
</dbReference>
<proteinExistence type="inferred from homology"/>
<dbReference type="HAMAP" id="MF_01007">
    <property type="entry name" value="16SrRNA_methyltr_H"/>
    <property type="match status" value="1"/>
</dbReference>
<dbReference type="SUPFAM" id="SSF53335">
    <property type="entry name" value="S-adenosyl-L-methionine-dependent methyltransferases"/>
    <property type="match status" value="1"/>
</dbReference>
<keyword evidence="4 6" id="KW-0808">Transferase</keyword>
<keyword evidence="3 6" id="KW-0489">Methyltransferase</keyword>
<dbReference type="InterPro" id="IPR002903">
    <property type="entry name" value="RsmH"/>
</dbReference>
<evidence type="ECO:0000256" key="6">
    <source>
        <dbReference type="HAMAP-Rule" id="MF_01007"/>
    </source>
</evidence>
<evidence type="ECO:0000313" key="9">
    <source>
        <dbReference type="Proteomes" id="UP000528734"/>
    </source>
</evidence>
<dbReference type="Pfam" id="PF01795">
    <property type="entry name" value="Methyltransf_5"/>
    <property type="match status" value="1"/>
</dbReference>
<comment type="similarity">
    <text evidence="1 6">Belongs to the methyltransferase superfamily. RsmH family.</text>
</comment>
<dbReference type="PANTHER" id="PTHR11265">
    <property type="entry name" value="S-ADENOSYL-METHYLTRANSFERASE MRAW"/>
    <property type="match status" value="1"/>
</dbReference>
<comment type="catalytic activity">
    <reaction evidence="6">
        <text>cytidine(1402) in 16S rRNA + S-adenosyl-L-methionine = N(4)-methylcytidine(1402) in 16S rRNA + S-adenosyl-L-homocysteine + H(+)</text>
        <dbReference type="Rhea" id="RHEA:42928"/>
        <dbReference type="Rhea" id="RHEA-COMP:10286"/>
        <dbReference type="Rhea" id="RHEA-COMP:10287"/>
        <dbReference type="ChEBI" id="CHEBI:15378"/>
        <dbReference type="ChEBI" id="CHEBI:57856"/>
        <dbReference type="ChEBI" id="CHEBI:59789"/>
        <dbReference type="ChEBI" id="CHEBI:74506"/>
        <dbReference type="ChEBI" id="CHEBI:82748"/>
        <dbReference type="EC" id="2.1.1.199"/>
    </reaction>
</comment>
<comment type="subcellular location">
    <subcellularLocation>
        <location evidence="6">Cytoplasm</location>
    </subcellularLocation>
</comment>
<comment type="function">
    <text evidence="6">Specifically methylates the N4 position of cytidine in position 1402 (C1402) of 16S rRNA.</text>
</comment>
<name>A0A7Y4H4E7_9BRAD</name>